<dbReference type="GO" id="GO:0000272">
    <property type="term" value="P:polysaccharide catabolic process"/>
    <property type="evidence" value="ECO:0007669"/>
    <property type="project" value="UniProtKB-KW"/>
</dbReference>
<evidence type="ECO:0000256" key="3">
    <source>
        <dbReference type="ARBA" id="ARBA00023326"/>
    </source>
</evidence>
<dbReference type="InterPro" id="IPR017853">
    <property type="entry name" value="GH"/>
</dbReference>
<keyword evidence="2" id="KW-0119">Carbohydrate metabolism</keyword>
<protein>
    <submittedName>
        <fullName evidence="5">Endo-1,4-beta-xylanase</fullName>
    </submittedName>
</protein>
<dbReference type="Proteomes" id="UP000823935">
    <property type="component" value="Unassembled WGS sequence"/>
</dbReference>
<proteinExistence type="predicted"/>
<dbReference type="EMBL" id="DVIQ01000007">
    <property type="protein sequence ID" value="HIS30200.1"/>
    <property type="molecule type" value="Genomic_DNA"/>
</dbReference>
<name>A0A9D1JIN0_9FIRM</name>
<dbReference type="GO" id="GO:0004553">
    <property type="term" value="F:hydrolase activity, hydrolyzing O-glycosyl compounds"/>
    <property type="evidence" value="ECO:0007669"/>
    <property type="project" value="InterPro"/>
</dbReference>
<keyword evidence="1" id="KW-0378">Hydrolase</keyword>
<feature type="domain" description="GH10" evidence="4">
    <location>
        <begin position="191"/>
        <end position="287"/>
    </location>
</feature>
<organism evidence="5 6">
    <name type="scientific">Candidatus Limivivens intestinipullorum</name>
    <dbReference type="NCBI Taxonomy" id="2840858"/>
    <lineage>
        <taxon>Bacteria</taxon>
        <taxon>Bacillati</taxon>
        <taxon>Bacillota</taxon>
        <taxon>Clostridia</taxon>
        <taxon>Lachnospirales</taxon>
        <taxon>Lachnospiraceae</taxon>
        <taxon>Lachnospiraceae incertae sedis</taxon>
        <taxon>Candidatus Limivivens</taxon>
    </lineage>
</organism>
<dbReference type="InterPro" id="IPR044846">
    <property type="entry name" value="GH10"/>
</dbReference>
<dbReference type="Pfam" id="PF00331">
    <property type="entry name" value="Glyco_hydro_10"/>
    <property type="match status" value="1"/>
</dbReference>
<dbReference type="PANTHER" id="PTHR31490">
    <property type="entry name" value="GLYCOSYL HYDROLASE"/>
    <property type="match status" value="1"/>
</dbReference>
<dbReference type="SUPFAM" id="SSF51445">
    <property type="entry name" value="(Trans)glycosidases"/>
    <property type="match status" value="1"/>
</dbReference>
<dbReference type="AlphaFoldDB" id="A0A9D1JIN0"/>
<reference evidence="5" key="2">
    <citation type="journal article" date="2021" name="PeerJ">
        <title>Extensive microbial diversity within the chicken gut microbiome revealed by metagenomics and culture.</title>
        <authorList>
            <person name="Gilroy R."/>
            <person name="Ravi A."/>
            <person name="Getino M."/>
            <person name="Pursley I."/>
            <person name="Horton D.L."/>
            <person name="Alikhan N.F."/>
            <person name="Baker D."/>
            <person name="Gharbi K."/>
            <person name="Hall N."/>
            <person name="Watson M."/>
            <person name="Adriaenssens E.M."/>
            <person name="Foster-Nyarko E."/>
            <person name="Jarju S."/>
            <person name="Secka A."/>
            <person name="Antonio M."/>
            <person name="Oren A."/>
            <person name="Chaudhuri R.R."/>
            <person name="La Ragione R."/>
            <person name="Hildebrand F."/>
            <person name="Pallen M.J."/>
        </authorList>
    </citation>
    <scope>NUCLEOTIDE SEQUENCE</scope>
    <source>
        <strain evidence="5">CHK190-19873</strain>
    </source>
</reference>
<keyword evidence="3" id="KW-0624">Polysaccharide degradation</keyword>
<sequence>MTEQYRWKQCPENLLCTFAMYDRNLVPKRVETLREGEVFAFPPAVEKAVFLAPVMVEGFGGAYLIADNEGKGYAPDGIERDFLYEGTKSRIKQVCDYGGKIRADWGFLPKETEKRVERAKELLSQNHKKALREILWAGEELVLFEARARIARRGRRDNFCFGGCMKGFTDGGAQWRETFGKVFGHGVIPLHWGCLEPEKGTDHYDLVYDMLDWCKSRGMTVRGHALVWFCGFWEGQSWMKDFTFAEVKEAVVRRAEKLMKARPNGFDYVDINEPLQNNPYNFTLEEFFDISKAVYKVVKKNSPKTKIMVNFCNEWQEKCSFDHNKFEENIRNRQKLGLPGYAPEREYIWSVDDFLEKCRKEGLKVDALGLQCHDFPYELFGMRTLLELWHRKWGLPIHLTEVSAPSSMKQTPFSMRGRPAPVKAYWHRPWDEQLQARWYLDFETLFYSLDYVECSVEWSLSDCPTQWADYLEGHVNEMFRLQAYCYDGLLDYTNRPKPAYEALRGLAAEWGLKTGEK</sequence>
<reference evidence="5" key="1">
    <citation type="submission" date="2020-10" db="EMBL/GenBank/DDBJ databases">
        <authorList>
            <person name="Gilroy R."/>
        </authorList>
    </citation>
    <scope>NUCLEOTIDE SEQUENCE</scope>
    <source>
        <strain evidence="5">CHK190-19873</strain>
    </source>
</reference>
<evidence type="ECO:0000256" key="1">
    <source>
        <dbReference type="ARBA" id="ARBA00022801"/>
    </source>
</evidence>
<evidence type="ECO:0000313" key="5">
    <source>
        <dbReference type="EMBL" id="HIS30200.1"/>
    </source>
</evidence>
<comment type="caution">
    <text evidence="5">The sequence shown here is derived from an EMBL/GenBank/DDBJ whole genome shotgun (WGS) entry which is preliminary data.</text>
</comment>
<dbReference type="PANTHER" id="PTHR31490:SF1">
    <property type="entry name" value="ENDO-1,4-BETA-XYLANASE 1"/>
    <property type="match status" value="1"/>
</dbReference>
<evidence type="ECO:0000313" key="6">
    <source>
        <dbReference type="Proteomes" id="UP000823935"/>
    </source>
</evidence>
<gene>
    <name evidence="5" type="ORF">IAB44_01410</name>
</gene>
<dbReference type="Gene3D" id="3.20.20.80">
    <property type="entry name" value="Glycosidases"/>
    <property type="match status" value="1"/>
</dbReference>
<evidence type="ECO:0000259" key="4">
    <source>
        <dbReference type="Pfam" id="PF00331"/>
    </source>
</evidence>
<accession>A0A9D1JIN0</accession>
<evidence type="ECO:0000256" key="2">
    <source>
        <dbReference type="ARBA" id="ARBA00023277"/>
    </source>
</evidence>
<dbReference type="InterPro" id="IPR001000">
    <property type="entry name" value="GH10_dom"/>
</dbReference>